<proteinExistence type="predicted"/>
<keyword evidence="3" id="KW-1185">Reference proteome</keyword>
<protein>
    <submittedName>
        <fullName evidence="2">Uncharacterized protein</fullName>
    </submittedName>
</protein>
<feature type="compositionally biased region" description="Basic and acidic residues" evidence="1">
    <location>
        <begin position="61"/>
        <end position="97"/>
    </location>
</feature>
<organism evidence="2 3">
    <name type="scientific">Pleurodeles waltl</name>
    <name type="common">Iberian ribbed newt</name>
    <dbReference type="NCBI Taxonomy" id="8319"/>
    <lineage>
        <taxon>Eukaryota</taxon>
        <taxon>Metazoa</taxon>
        <taxon>Chordata</taxon>
        <taxon>Craniata</taxon>
        <taxon>Vertebrata</taxon>
        <taxon>Euteleostomi</taxon>
        <taxon>Amphibia</taxon>
        <taxon>Batrachia</taxon>
        <taxon>Caudata</taxon>
        <taxon>Salamandroidea</taxon>
        <taxon>Salamandridae</taxon>
        <taxon>Pleurodelinae</taxon>
        <taxon>Pleurodeles</taxon>
    </lineage>
</organism>
<evidence type="ECO:0000313" key="3">
    <source>
        <dbReference type="Proteomes" id="UP001066276"/>
    </source>
</evidence>
<dbReference type="EMBL" id="JANPWB010000009">
    <property type="protein sequence ID" value="KAJ1150311.1"/>
    <property type="molecule type" value="Genomic_DNA"/>
</dbReference>
<sequence>MGPPTVYTGPKDRFPRGASEGEATIPMCVNPEVEGYAERKKAQGQTPGKTGIIEDGEQQTESDHIGPEDREYIAVKEWCGDNKPTEETRDMEPTTKD</sequence>
<feature type="region of interest" description="Disordered" evidence="1">
    <location>
        <begin position="1"/>
        <end position="23"/>
    </location>
</feature>
<feature type="region of interest" description="Disordered" evidence="1">
    <location>
        <begin position="36"/>
        <end position="97"/>
    </location>
</feature>
<evidence type="ECO:0000313" key="2">
    <source>
        <dbReference type="EMBL" id="KAJ1150311.1"/>
    </source>
</evidence>
<reference evidence="2" key="1">
    <citation type="journal article" date="2022" name="bioRxiv">
        <title>Sequencing and chromosome-scale assembly of the giantPleurodeles waltlgenome.</title>
        <authorList>
            <person name="Brown T."/>
            <person name="Elewa A."/>
            <person name="Iarovenko S."/>
            <person name="Subramanian E."/>
            <person name="Araus A.J."/>
            <person name="Petzold A."/>
            <person name="Susuki M."/>
            <person name="Suzuki K.-i.T."/>
            <person name="Hayashi T."/>
            <person name="Toyoda A."/>
            <person name="Oliveira C."/>
            <person name="Osipova E."/>
            <person name="Leigh N.D."/>
            <person name="Simon A."/>
            <person name="Yun M.H."/>
        </authorList>
    </citation>
    <scope>NUCLEOTIDE SEQUENCE</scope>
    <source>
        <strain evidence="2">20211129_DDA</strain>
        <tissue evidence="2">Liver</tissue>
    </source>
</reference>
<gene>
    <name evidence="2" type="ORF">NDU88_003106</name>
</gene>
<comment type="caution">
    <text evidence="2">The sequence shown here is derived from an EMBL/GenBank/DDBJ whole genome shotgun (WGS) entry which is preliminary data.</text>
</comment>
<dbReference type="AlphaFoldDB" id="A0AAV7RFW3"/>
<accession>A0AAV7RFW3</accession>
<evidence type="ECO:0000256" key="1">
    <source>
        <dbReference type="SAM" id="MobiDB-lite"/>
    </source>
</evidence>
<name>A0AAV7RFW3_PLEWA</name>
<dbReference type="Proteomes" id="UP001066276">
    <property type="component" value="Chromosome 5"/>
</dbReference>